<dbReference type="AlphaFoldDB" id="H1DEI8"/>
<reference evidence="1 2" key="1">
    <citation type="submission" date="2012-01" db="EMBL/GenBank/DDBJ databases">
        <title>The Genome Sequence of Odoribacter laneus YIT 12061.</title>
        <authorList>
            <consortium name="The Broad Institute Genome Sequencing Platform"/>
            <person name="Earl A."/>
            <person name="Ward D."/>
            <person name="Feldgarden M."/>
            <person name="Gevers D."/>
            <person name="Morotomi M."/>
            <person name="Young S.K."/>
            <person name="Zeng Q."/>
            <person name="Gargeya S."/>
            <person name="Fitzgerald M."/>
            <person name="Haas B."/>
            <person name="Abouelleil A."/>
            <person name="Alvarado L."/>
            <person name="Arachchi H.M."/>
            <person name="Berlin A."/>
            <person name="Chapman S.B."/>
            <person name="Gearin G."/>
            <person name="Goldberg J."/>
            <person name="Griggs A."/>
            <person name="Gujja S."/>
            <person name="Hansen M."/>
            <person name="Heiman D."/>
            <person name="Howarth C."/>
            <person name="Larimer J."/>
            <person name="Lui A."/>
            <person name="MacDonald P.J.P."/>
            <person name="McCowen C."/>
            <person name="Montmayeur A."/>
            <person name="Murphy C."/>
            <person name="Neiman D."/>
            <person name="Pearson M."/>
            <person name="Priest M."/>
            <person name="Roberts A."/>
            <person name="Saif S."/>
            <person name="Shea T."/>
            <person name="Sisk P."/>
            <person name="Stolte C."/>
            <person name="Sykes S."/>
            <person name="Wortman J."/>
            <person name="Nusbaum C."/>
            <person name="Birren B."/>
        </authorList>
    </citation>
    <scope>NUCLEOTIDE SEQUENCE [LARGE SCALE GENOMIC DNA]</scope>
    <source>
        <strain evidence="1 2">YIT 12061</strain>
    </source>
</reference>
<accession>H1DEI8</accession>
<evidence type="ECO:0000313" key="2">
    <source>
        <dbReference type="Proteomes" id="UP000004892"/>
    </source>
</evidence>
<dbReference type="Proteomes" id="UP000004892">
    <property type="component" value="Unassembled WGS sequence"/>
</dbReference>
<sequence>MIKGNTQGDGAIVRKPGRFICLCLLICLFRAAVFSDRVFDF</sequence>
<name>H1DEI8_9BACT</name>
<protein>
    <submittedName>
        <fullName evidence="1">Uncharacterized protein</fullName>
    </submittedName>
</protein>
<dbReference type="HOGENOM" id="CLU_3273597_0_0_10"/>
<keyword evidence="2" id="KW-1185">Reference proteome</keyword>
<dbReference type="EMBL" id="ADMC01000008">
    <property type="protein sequence ID" value="EHP49888.1"/>
    <property type="molecule type" value="Genomic_DNA"/>
</dbReference>
<comment type="caution">
    <text evidence="1">The sequence shown here is derived from an EMBL/GenBank/DDBJ whole genome shotgun (WGS) entry which is preliminary data.</text>
</comment>
<evidence type="ECO:0000313" key="1">
    <source>
        <dbReference type="EMBL" id="EHP49888.1"/>
    </source>
</evidence>
<gene>
    <name evidence="1" type="ORF">HMPREF9449_00674</name>
</gene>
<organism evidence="1 2">
    <name type="scientific">Odoribacter laneus YIT 12061</name>
    <dbReference type="NCBI Taxonomy" id="742817"/>
    <lineage>
        <taxon>Bacteria</taxon>
        <taxon>Pseudomonadati</taxon>
        <taxon>Bacteroidota</taxon>
        <taxon>Bacteroidia</taxon>
        <taxon>Bacteroidales</taxon>
        <taxon>Odoribacteraceae</taxon>
        <taxon>Odoribacter</taxon>
    </lineage>
</organism>
<proteinExistence type="predicted"/>